<evidence type="ECO:0000313" key="3">
    <source>
        <dbReference type="EMBL" id="MDT9592093.1"/>
    </source>
</evidence>
<dbReference type="RefSeq" id="WP_315731305.1">
    <property type="nucleotide sequence ID" value="NZ_JAVYII010000001.1"/>
</dbReference>
<dbReference type="InterPro" id="IPR016162">
    <property type="entry name" value="Ald_DH_N"/>
</dbReference>
<evidence type="ECO:0000259" key="2">
    <source>
        <dbReference type="Pfam" id="PF00171"/>
    </source>
</evidence>
<dbReference type="InterPro" id="IPR015590">
    <property type="entry name" value="Aldehyde_DH_dom"/>
</dbReference>
<dbReference type="Gene3D" id="3.40.309.10">
    <property type="entry name" value="Aldehyde Dehydrogenase, Chain A, domain 2"/>
    <property type="match status" value="1"/>
</dbReference>
<dbReference type="InterPro" id="IPR044151">
    <property type="entry name" value="ALDH_KGSADH"/>
</dbReference>
<protein>
    <submittedName>
        <fullName evidence="3">Aldehyde dehydrogenase (NADP(+))</fullName>
    </submittedName>
</protein>
<dbReference type="InterPro" id="IPR050740">
    <property type="entry name" value="Aldehyde_DH_Superfamily"/>
</dbReference>
<dbReference type="Gene3D" id="3.40.605.10">
    <property type="entry name" value="Aldehyde Dehydrogenase, Chain A, domain 1"/>
    <property type="match status" value="1"/>
</dbReference>
<keyword evidence="1" id="KW-0560">Oxidoreductase</keyword>
<dbReference type="Pfam" id="PF00171">
    <property type="entry name" value="Aldedh"/>
    <property type="match status" value="1"/>
</dbReference>
<dbReference type="PANTHER" id="PTHR43353:SF3">
    <property type="entry name" value="ALDEHYDE DEHYDROGENASE-RELATED"/>
    <property type="match status" value="1"/>
</dbReference>
<evidence type="ECO:0000256" key="1">
    <source>
        <dbReference type="ARBA" id="ARBA00023002"/>
    </source>
</evidence>
<reference evidence="3 4" key="1">
    <citation type="submission" date="2023-08" db="EMBL/GenBank/DDBJ databases">
        <title>Nocardioides seae sp. nov., a bacterium isolated from a soil.</title>
        <authorList>
            <person name="Wang X."/>
        </authorList>
    </citation>
    <scope>NUCLEOTIDE SEQUENCE [LARGE SCALE GENOMIC DNA]</scope>
    <source>
        <strain evidence="3 4">YZH12</strain>
    </source>
</reference>
<keyword evidence="4" id="KW-1185">Reference proteome</keyword>
<dbReference type="CDD" id="cd07129">
    <property type="entry name" value="ALDH_KGSADH"/>
    <property type="match status" value="1"/>
</dbReference>
<accession>A0ABU3PSB4</accession>
<dbReference type="InterPro" id="IPR016161">
    <property type="entry name" value="Ald_DH/histidinol_DH"/>
</dbReference>
<feature type="domain" description="Aldehyde dehydrogenase" evidence="2">
    <location>
        <begin position="26"/>
        <end position="469"/>
    </location>
</feature>
<dbReference type="PANTHER" id="PTHR43353">
    <property type="entry name" value="SUCCINATE-SEMIALDEHYDE DEHYDROGENASE, MITOCHONDRIAL"/>
    <property type="match status" value="1"/>
</dbReference>
<proteinExistence type="predicted"/>
<gene>
    <name evidence="3" type="ORF">RDV89_03390</name>
</gene>
<comment type="caution">
    <text evidence="3">The sequence shown here is derived from an EMBL/GenBank/DDBJ whole genome shotgun (WGS) entry which is preliminary data.</text>
</comment>
<evidence type="ECO:0000313" key="4">
    <source>
        <dbReference type="Proteomes" id="UP001268542"/>
    </source>
</evidence>
<dbReference type="SUPFAM" id="SSF53720">
    <property type="entry name" value="ALDH-like"/>
    <property type="match status" value="1"/>
</dbReference>
<dbReference type="EMBL" id="JAVYII010000001">
    <property type="protein sequence ID" value="MDT9592093.1"/>
    <property type="molecule type" value="Genomic_DNA"/>
</dbReference>
<dbReference type="InterPro" id="IPR016163">
    <property type="entry name" value="Ald_DH_C"/>
</dbReference>
<organism evidence="3 4">
    <name type="scientific">Nocardioides imazamoxiresistens</name>
    <dbReference type="NCBI Taxonomy" id="3231893"/>
    <lineage>
        <taxon>Bacteria</taxon>
        <taxon>Bacillati</taxon>
        <taxon>Actinomycetota</taxon>
        <taxon>Actinomycetes</taxon>
        <taxon>Propionibacteriales</taxon>
        <taxon>Nocardioidaceae</taxon>
        <taxon>Nocardioides</taxon>
    </lineage>
</organism>
<sequence length="535" mass="54499">MTQPQAASGLTGEMFLGERRVLGTEGTVRAVDPRTGEEVGVEYGLGSAAEVDIAATLAAQAHPVYRATGPEERAAFLERVADNIAALGDTLVAQVLLESGLPEPRVRGEIGRTTGQLRLFASVVRDGSFHGARIETALPERTPLPRPDVRQRKVPVGPVAVFGASNFPLAFSVAGGDTASALAAGCPVVVKAHEAHPGTSELVGGAIASAVAESGLPQGVFSMVYGEGPVVGSALAAHPAIKAVGFTGSRRAGVALMQVAAAREVPIPVYAEMSSINPVFLLPGALAEDAAGIADGYVASLTTGAGQLCTSPGLVLAVAGEGLDTFLERVGEQLPGCAAQTMLTPGIHSAYEAGVERLVNADGVRVVGRGATPAEGAPTEGQALVVTVPAETFVANPALGEENFGSSSVVVVADDTSALVRVAQEIEGQLTATLQATGADHEAAAALLPVLEDKVGRILFNGWPTGVDVGQAMVHGGPFPATSDGRSTSVGTLAIERFLRPVAYQNVPADLLPAPVADANPLGIWRQVEGDLTRD</sequence>
<name>A0ABU3PSB4_9ACTN</name>
<dbReference type="Proteomes" id="UP001268542">
    <property type="component" value="Unassembled WGS sequence"/>
</dbReference>